<evidence type="ECO:0000313" key="3">
    <source>
        <dbReference type="EMBL" id="QTA92434.1"/>
    </source>
</evidence>
<dbReference type="InterPro" id="IPR023155">
    <property type="entry name" value="Cyt_c-552/4"/>
</dbReference>
<dbReference type="PANTHER" id="PTHR35038:SF8">
    <property type="entry name" value="C-TYPE POLYHEME CYTOCHROME OMCC"/>
    <property type="match status" value="1"/>
</dbReference>
<dbReference type="EMBL" id="CP061800">
    <property type="protein sequence ID" value="QTA92434.1"/>
    <property type="molecule type" value="Genomic_DNA"/>
</dbReference>
<protein>
    <submittedName>
        <fullName evidence="3">Cytochrome c family protein</fullName>
    </submittedName>
</protein>
<evidence type="ECO:0000259" key="2">
    <source>
        <dbReference type="Pfam" id="PF13435"/>
    </source>
</evidence>
<organism evidence="3 4">
    <name type="scientific">Desulfonema magnum</name>
    <dbReference type="NCBI Taxonomy" id="45655"/>
    <lineage>
        <taxon>Bacteria</taxon>
        <taxon>Pseudomonadati</taxon>
        <taxon>Thermodesulfobacteriota</taxon>
        <taxon>Desulfobacteria</taxon>
        <taxon>Desulfobacterales</taxon>
        <taxon>Desulfococcaceae</taxon>
        <taxon>Desulfonema</taxon>
    </lineage>
</organism>
<dbReference type="SUPFAM" id="SSF48695">
    <property type="entry name" value="Multiheme cytochromes"/>
    <property type="match status" value="1"/>
</dbReference>
<dbReference type="Proteomes" id="UP000663722">
    <property type="component" value="Chromosome"/>
</dbReference>
<keyword evidence="1" id="KW-0732">Signal</keyword>
<gene>
    <name evidence="3" type="ORF">dnm_085140</name>
</gene>
<keyword evidence="4" id="KW-1185">Reference proteome</keyword>
<dbReference type="Gene3D" id="1.10.1130.10">
    <property type="entry name" value="Flavocytochrome C3, Chain A"/>
    <property type="match status" value="1"/>
</dbReference>
<dbReference type="PANTHER" id="PTHR35038">
    <property type="entry name" value="DISSIMILATORY SULFITE REDUCTASE SIRA"/>
    <property type="match status" value="1"/>
</dbReference>
<feature type="domain" description="Cytochrome c-552/4" evidence="2">
    <location>
        <begin position="139"/>
        <end position="228"/>
    </location>
</feature>
<accession>A0A975BVD4</accession>
<evidence type="ECO:0000313" key="4">
    <source>
        <dbReference type="Proteomes" id="UP000663722"/>
    </source>
</evidence>
<sequence>MYKGFLVDKNLTDEDEHFAQGCGFCHKGNENAHNKEDAHKGLIKRPSDDVNVCGECHYEIADRYKTSLHYTTAGLRHGAVARFSDKEAKIFDEKVFQQSCRSCHASCGDCHVKGPKIGVICTGLLKGHKFVRRDEVKTCGFCHGGRVYPEFTGQYGVVQDVHFEKKMMCLDCHKKNEFHGDGNAYTSRRDVKNKPECVTCHPPGKEKSDKAKQAHEKHKDKVSCTACHALSTYKNCYNCHLGKGGKSKAGFILGRNPRNKDEITTLRAVPTVRDTFGKVGIKMEKYDTVPNYYDTMPHVIRKSTERTNNCNMCHLIKMGFLNKSKLIENGSKANEELIYLPKPIKSK</sequence>
<dbReference type="KEGG" id="dmm:dnm_085140"/>
<name>A0A975BVD4_9BACT</name>
<dbReference type="InterPro" id="IPR051829">
    <property type="entry name" value="Multiheme_Cytochr_ET"/>
</dbReference>
<dbReference type="RefSeq" id="WP_207679799.1">
    <property type="nucleotide sequence ID" value="NZ_CP061800.1"/>
</dbReference>
<reference evidence="3" key="1">
    <citation type="journal article" date="2021" name="Microb. Physiol.">
        <title>Proteogenomic Insights into the Physiology of Marine, Sulfate-Reducing, Filamentous Desulfonema limicola and Desulfonema magnum.</title>
        <authorList>
            <person name="Schnaars V."/>
            <person name="Wohlbrand L."/>
            <person name="Scheve S."/>
            <person name="Hinrichs C."/>
            <person name="Reinhardt R."/>
            <person name="Rabus R."/>
        </authorList>
    </citation>
    <scope>NUCLEOTIDE SEQUENCE</scope>
    <source>
        <strain evidence="3">4be13</strain>
    </source>
</reference>
<proteinExistence type="predicted"/>
<evidence type="ECO:0000256" key="1">
    <source>
        <dbReference type="ARBA" id="ARBA00022729"/>
    </source>
</evidence>
<dbReference type="AlphaFoldDB" id="A0A975BVD4"/>
<dbReference type="Pfam" id="PF13435">
    <property type="entry name" value="Cytochrome_C554"/>
    <property type="match status" value="1"/>
</dbReference>
<dbReference type="InterPro" id="IPR036280">
    <property type="entry name" value="Multihaem_cyt_sf"/>
</dbReference>